<dbReference type="AlphaFoldDB" id="A0A0L0VAE2"/>
<keyword evidence="2" id="KW-1185">Reference proteome</keyword>
<dbReference type="EMBL" id="AJIL01000085">
    <property type="protein sequence ID" value="KNE96243.1"/>
    <property type="molecule type" value="Genomic_DNA"/>
</dbReference>
<evidence type="ECO:0000313" key="1">
    <source>
        <dbReference type="EMBL" id="KNE96243.1"/>
    </source>
</evidence>
<gene>
    <name evidence="1" type="ORF">PSTG_10505</name>
</gene>
<dbReference type="PANTHER" id="PTHR33069">
    <property type="entry name" value="CHROMOSOME 7, WHOLE GENOME SHOTGUN SEQUENCE-RELATED"/>
    <property type="match status" value="1"/>
</dbReference>
<evidence type="ECO:0000313" key="2">
    <source>
        <dbReference type="Proteomes" id="UP000054564"/>
    </source>
</evidence>
<proteinExistence type="predicted"/>
<comment type="caution">
    <text evidence="1">The sequence shown here is derived from an EMBL/GenBank/DDBJ whole genome shotgun (WGS) entry which is preliminary data.</text>
</comment>
<protein>
    <submittedName>
        <fullName evidence="1">Uncharacterized protein</fullName>
    </submittedName>
</protein>
<name>A0A0L0VAE2_9BASI</name>
<reference evidence="2" key="1">
    <citation type="submission" date="2014-03" db="EMBL/GenBank/DDBJ databases">
        <title>The Genome Sequence of Puccinia striiformis f. sp. tritici PST-78.</title>
        <authorList>
            <consortium name="The Broad Institute Genome Sequencing Platform"/>
            <person name="Cuomo C."/>
            <person name="Hulbert S."/>
            <person name="Chen X."/>
            <person name="Walker B."/>
            <person name="Young S.K."/>
            <person name="Zeng Q."/>
            <person name="Gargeya S."/>
            <person name="Fitzgerald M."/>
            <person name="Haas B."/>
            <person name="Abouelleil A."/>
            <person name="Alvarado L."/>
            <person name="Arachchi H.M."/>
            <person name="Berlin A.M."/>
            <person name="Chapman S.B."/>
            <person name="Goldberg J."/>
            <person name="Griggs A."/>
            <person name="Gujja S."/>
            <person name="Hansen M."/>
            <person name="Howarth C."/>
            <person name="Imamovic A."/>
            <person name="Larimer J."/>
            <person name="McCowan C."/>
            <person name="Montmayeur A."/>
            <person name="Murphy C."/>
            <person name="Neiman D."/>
            <person name="Pearson M."/>
            <person name="Priest M."/>
            <person name="Roberts A."/>
            <person name="Saif S."/>
            <person name="Shea T."/>
            <person name="Sisk P."/>
            <person name="Sykes S."/>
            <person name="Wortman J."/>
            <person name="Nusbaum C."/>
            <person name="Birren B."/>
        </authorList>
    </citation>
    <scope>NUCLEOTIDE SEQUENCE [LARGE SCALE GENOMIC DNA]</scope>
    <source>
        <strain evidence="2">race PST-78</strain>
    </source>
</reference>
<dbReference type="Proteomes" id="UP000054564">
    <property type="component" value="Unassembled WGS sequence"/>
</dbReference>
<sequence length="411" mass="46489">MAEPNNPPQAELAPQEVRDQADLVLQSFESLRNKCNPYPDPPCNRQFLEEVLSHLFMDNSTWEERLLNWLQLFLLPALHRRLIAFSLSLYLPALQKAPESQLKLVLRDQKELEGIIYCINVSLAAISPESMSSPSRVDDQNLERLKAYRLHNLRAKFAEASEEIFENCQLGSNLIDHIKLSPAAFNLRGDVDFMGDWFTLTAVEAVEAVIGSITGSDLDVAQNCWKDDLEEIDSMLWGIETVAKPGTYVGYEGQRPIRKLAREPVIKLAYMAIGIIKLAKLFFKKLSRRGMATKRFPVVTTMCSEQISILAQLVGQVARDIMKLLALLTQAEANDPAATSHEFIQVAKDIKSRFDLPLLVVANHLIPAIPDTDRLQDRDYFKNWFMSWDTELTCATEKLMKVATLLDNDPA</sequence>
<accession>A0A0L0VAE2</accession>
<dbReference type="PANTHER" id="PTHR33069:SF3">
    <property type="entry name" value="DYNEIN HEAVY CHAIN TAIL DOMAIN-CONTAINING PROTEIN"/>
    <property type="match status" value="1"/>
</dbReference>
<organism evidence="1 2">
    <name type="scientific">Puccinia striiformis f. sp. tritici PST-78</name>
    <dbReference type="NCBI Taxonomy" id="1165861"/>
    <lineage>
        <taxon>Eukaryota</taxon>
        <taxon>Fungi</taxon>
        <taxon>Dikarya</taxon>
        <taxon>Basidiomycota</taxon>
        <taxon>Pucciniomycotina</taxon>
        <taxon>Pucciniomycetes</taxon>
        <taxon>Pucciniales</taxon>
        <taxon>Pucciniaceae</taxon>
        <taxon>Puccinia</taxon>
    </lineage>
</organism>